<dbReference type="PANTHER" id="PTHR43591:SF10">
    <property type="entry name" value="ABC TRANSMEMBRANE TYPE-1 DOMAIN-CONTAINING PROTEIN-RELATED"/>
    <property type="match status" value="1"/>
</dbReference>
<comment type="caution">
    <text evidence="3">The sequence shown here is derived from an EMBL/GenBank/DDBJ whole genome shotgun (WGS) entry which is preliminary data.</text>
</comment>
<evidence type="ECO:0000256" key="2">
    <source>
        <dbReference type="SAM" id="MobiDB-lite"/>
    </source>
</evidence>
<dbReference type="GO" id="GO:0008168">
    <property type="term" value="F:methyltransferase activity"/>
    <property type="evidence" value="ECO:0007669"/>
    <property type="project" value="TreeGrafter"/>
</dbReference>
<evidence type="ECO:0000313" key="3">
    <source>
        <dbReference type="EMBL" id="TPX12518.1"/>
    </source>
</evidence>
<evidence type="ECO:0000313" key="4">
    <source>
        <dbReference type="Proteomes" id="UP000319257"/>
    </source>
</evidence>
<dbReference type="InParanoid" id="A0A507B6Q3"/>
<organism evidence="3 4">
    <name type="scientific">Thyridium curvatum</name>
    <dbReference type="NCBI Taxonomy" id="1093900"/>
    <lineage>
        <taxon>Eukaryota</taxon>
        <taxon>Fungi</taxon>
        <taxon>Dikarya</taxon>
        <taxon>Ascomycota</taxon>
        <taxon>Pezizomycotina</taxon>
        <taxon>Sordariomycetes</taxon>
        <taxon>Sordariomycetidae</taxon>
        <taxon>Thyridiales</taxon>
        <taxon>Thyridiaceae</taxon>
        <taxon>Thyridium</taxon>
    </lineage>
</organism>
<dbReference type="OrthoDB" id="2013972at2759"/>
<dbReference type="CDD" id="cd02440">
    <property type="entry name" value="AdoMet_MTases"/>
    <property type="match status" value="1"/>
</dbReference>
<reference evidence="3 4" key="1">
    <citation type="submission" date="2019-06" db="EMBL/GenBank/DDBJ databases">
        <title>Draft genome sequence of the filamentous fungus Phialemoniopsis curvata isolated from diesel fuel.</title>
        <authorList>
            <person name="Varaljay V.A."/>
            <person name="Lyon W.J."/>
            <person name="Crouch A.L."/>
            <person name="Drake C.E."/>
            <person name="Hollomon J.M."/>
            <person name="Nadeau L.J."/>
            <person name="Nunn H.S."/>
            <person name="Stevenson B.S."/>
            <person name="Bojanowski C.L."/>
            <person name="Crookes-Goodson W.J."/>
        </authorList>
    </citation>
    <scope>NUCLEOTIDE SEQUENCE [LARGE SCALE GENOMIC DNA]</scope>
    <source>
        <strain evidence="3 4">D216</strain>
    </source>
</reference>
<gene>
    <name evidence="3" type="ORF">E0L32_000695</name>
</gene>
<protein>
    <submittedName>
        <fullName evidence="3">Uncharacterized protein</fullName>
    </submittedName>
</protein>
<dbReference type="InterPro" id="IPR029063">
    <property type="entry name" value="SAM-dependent_MTases_sf"/>
</dbReference>
<dbReference type="PANTHER" id="PTHR43591">
    <property type="entry name" value="METHYLTRANSFERASE"/>
    <property type="match status" value="1"/>
</dbReference>
<comment type="similarity">
    <text evidence="1">Belongs to the methyltransferase superfamily. LaeA methyltransferase family.</text>
</comment>
<dbReference type="STRING" id="1093900.A0A507B6Q3"/>
<dbReference type="RefSeq" id="XP_030994229.1">
    <property type="nucleotide sequence ID" value="XM_031141645.1"/>
</dbReference>
<dbReference type="SUPFAM" id="SSF53335">
    <property type="entry name" value="S-adenosyl-L-methionine-dependent methyltransferases"/>
    <property type="match status" value="1"/>
</dbReference>
<dbReference type="Gene3D" id="3.40.50.150">
    <property type="entry name" value="Vaccinia Virus protein VP39"/>
    <property type="match status" value="1"/>
</dbReference>
<proteinExistence type="inferred from homology"/>
<dbReference type="EMBL" id="SKBQ01000003">
    <property type="protein sequence ID" value="TPX12518.1"/>
    <property type="molecule type" value="Genomic_DNA"/>
</dbReference>
<dbReference type="AlphaFoldDB" id="A0A507B6Q3"/>
<dbReference type="Proteomes" id="UP000319257">
    <property type="component" value="Unassembled WGS sequence"/>
</dbReference>
<dbReference type="GeneID" id="41968142"/>
<keyword evidence="4" id="KW-1185">Reference proteome</keyword>
<feature type="region of interest" description="Disordered" evidence="2">
    <location>
        <begin position="1"/>
        <end position="40"/>
    </location>
</feature>
<sequence>MTDSNPTAEQPRGSPPAQKSPSGAQAGSPGAPSHTEILPAQHWTNLAESHERDDNADLAVDDKQSSTASISSSIIEYRTIQGRTFHSNRGNAQYWSVSDLDLCGDTSTYHESRGANDERQNEALDIAHHFHTLLFDGKLHLAPLDKDKVQAQTVLDIGTGTGIWAIDFGDQYPNATVIGTDISPIQPTWVPPNVQFQIDDCTQEWTFAPNTADYVHMRWLVGSIVDWTALYKEAFNVLKPGGYLEDHEPSPYIVSDDGTVPDTSAHGQWGKFFVDGGRKIGRSFTIFEDDTQRKAMADAGFVDIVVTDQKARKALPDIGKSS</sequence>
<dbReference type="Pfam" id="PF13489">
    <property type="entry name" value="Methyltransf_23"/>
    <property type="match status" value="1"/>
</dbReference>
<accession>A0A507B6Q3</accession>
<name>A0A507B6Q3_9PEZI</name>
<evidence type="ECO:0000256" key="1">
    <source>
        <dbReference type="ARBA" id="ARBA00038158"/>
    </source>
</evidence>